<feature type="transmembrane region" description="Helical" evidence="1">
    <location>
        <begin position="7"/>
        <end position="27"/>
    </location>
</feature>
<dbReference type="RefSeq" id="WP_271970492.1">
    <property type="nucleotide sequence ID" value="NZ_JAQLUK010000027.1"/>
</dbReference>
<proteinExistence type="predicted"/>
<evidence type="ECO:0000256" key="1">
    <source>
        <dbReference type="SAM" id="Phobius"/>
    </source>
</evidence>
<evidence type="ECO:0000313" key="3">
    <source>
        <dbReference type="Proteomes" id="UP001210528"/>
    </source>
</evidence>
<dbReference type="EMBL" id="JAQLUK010000027">
    <property type="protein sequence ID" value="MDB2293732.1"/>
    <property type="molecule type" value="Genomic_DNA"/>
</dbReference>
<accession>A0ABT4Z6C7</accession>
<reference evidence="2 3" key="1">
    <citation type="submission" date="2023-01" db="EMBL/GenBank/DDBJ databases">
        <title>Halorubrum ezzemoulense from Santa Pola, Spain.</title>
        <authorList>
            <person name="Feng Y."/>
            <person name="Louyakis A.S."/>
            <person name="Gogarten J.P."/>
        </authorList>
    </citation>
    <scope>NUCLEOTIDE SEQUENCE [LARGE SCALE GENOMIC DNA]</scope>
    <source>
        <strain evidence="2 3">AMM015</strain>
    </source>
</reference>
<protein>
    <submittedName>
        <fullName evidence="2">Uncharacterized protein</fullName>
    </submittedName>
</protein>
<feature type="transmembrane region" description="Helical" evidence="1">
    <location>
        <begin position="47"/>
        <end position="73"/>
    </location>
</feature>
<evidence type="ECO:0000313" key="2">
    <source>
        <dbReference type="EMBL" id="MDB2293732.1"/>
    </source>
</evidence>
<gene>
    <name evidence="2" type="ORF">PM085_15855</name>
</gene>
<keyword evidence="1" id="KW-0472">Membrane</keyword>
<organism evidence="2 3">
    <name type="scientific">Halorubrum ezzemoulense</name>
    <name type="common">Halorubrum chaoviator</name>
    <dbReference type="NCBI Taxonomy" id="337243"/>
    <lineage>
        <taxon>Archaea</taxon>
        <taxon>Methanobacteriati</taxon>
        <taxon>Methanobacteriota</taxon>
        <taxon>Stenosarchaea group</taxon>
        <taxon>Halobacteria</taxon>
        <taxon>Halobacteriales</taxon>
        <taxon>Haloferacaceae</taxon>
        <taxon>Halorubrum</taxon>
    </lineage>
</organism>
<dbReference type="Proteomes" id="UP001210528">
    <property type="component" value="Unassembled WGS sequence"/>
</dbReference>
<comment type="caution">
    <text evidence="2">The sequence shown here is derived from an EMBL/GenBank/DDBJ whole genome shotgun (WGS) entry which is preliminary data.</text>
</comment>
<sequence length="86" mass="9552">MSTFKRIGVAMFFTLALAIAAMIYNRVFVQQLLPLVEQGGTFSQPAFILESLVPILLAVLLAASWLWVIAGAVQDETTVDTRRVRR</sequence>
<keyword evidence="3" id="KW-1185">Reference proteome</keyword>
<keyword evidence="1" id="KW-1133">Transmembrane helix</keyword>
<keyword evidence="1" id="KW-0812">Transmembrane</keyword>
<name>A0ABT4Z6C7_HALEZ</name>